<dbReference type="PIRSF" id="PIRSF001217">
    <property type="entry name" value="Protease_4_SppA"/>
    <property type="match status" value="1"/>
</dbReference>
<dbReference type="Pfam" id="PF01343">
    <property type="entry name" value="Peptidase_S49"/>
    <property type="match status" value="2"/>
</dbReference>
<dbReference type="PANTHER" id="PTHR33209:SF1">
    <property type="entry name" value="PEPTIDASE S49 DOMAIN-CONTAINING PROTEIN"/>
    <property type="match status" value="1"/>
</dbReference>
<dbReference type="InterPro" id="IPR002142">
    <property type="entry name" value="Peptidase_S49"/>
</dbReference>
<proteinExistence type="inferred from homology"/>
<keyword evidence="3 9" id="KW-0645">Protease</keyword>
<feature type="domain" description="Peptidase S49" evidence="8">
    <location>
        <begin position="126"/>
        <end position="255"/>
    </location>
</feature>
<dbReference type="NCBIfam" id="TIGR00705">
    <property type="entry name" value="SppA_67K"/>
    <property type="match status" value="1"/>
</dbReference>
<sequence>MKRIFAGIAQVIDTIMRWAGRILFLLLMVGLAFVLFSSPPERRVPDGAVMVWAPSGVVTEEVSLLPSANALLDSNVPVDSTMSALLRSLDRAAMDEQISGLVIDTRELLGITPAQLEDLGNALLSFKDSGKPMFAYGSYFSQAGYALASYADDITLHPMGNLMLTGFGGDQLYFRDLLDKLNVRVDIFRAGEYKSAGEPYVRMDMSEESRAASQALVDDLWASYRSRVANNRMITEQTVQGYADEFAVRLQNEANGNIARLAFEHDLVDNIAAADSFRRQVAAVSGVENGDFRQIHYGDYVAITDPLPSPVSDKVAVIVAEGTIMPGEDLTGIVGSESLIDRISRAQMDASVKAAVLRVNSPGGSALASEEIREALSLFRQSGKPLVVSMSGTAASGGYWIATAADQILASPSTVTGSIGVIGVVPSLEGAMDALGIGLDGVSTTELSRAGNVLRAPDENMQMIYQATIDDTYQRFMQLVANARGMTVAEVDAIGQGRVWSGEQALELGLVDALGNQQQAVDAAANLAGLSDYEAVYVQPEFGLLDQMLLQLLSTDGRMAFSPATTQWLGARFMERFASPVWSSLLPIAQRTGLTDQLNWLLSPVQGAGQMQRMAYCDSCMLFR</sequence>
<dbReference type="Proteomes" id="UP000627715">
    <property type="component" value="Unassembled WGS sequence"/>
</dbReference>
<dbReference type="AlphaFoldDB" id="A0A917GLS7"/>
<evidence type="ECO:0000313" key="9">
    <source>
        <dbReference type="EMBL" id="GGG50988.1"/>
    </source>
</evidence>
<evidence type="ECO:0000256" key="6">
    <source>
        <dbReference type="ARBA" id="ARBA00023136"/>
    </source>
</evidence>
<dbReference type="SUPFAM" id="SSF52096">
    <property type="entry name" value="ClpP/crotonase"/>
    <property type="match status" value="2"/>
</dbReference>
<dbReference type="PANTHER" id="PTHR33209">
    <property type="entry name" value="PROTEASE 4"/>
    <property type="match status" value="1"/>
</dbReference>
<dbReference type="Gene3D" id="3.90.226.10">
    <property type="entry name" value="2-enoyl-CoA Hydratase, Chain A, domain 1"/>
    <property type="match status" value="4"/>
</dbReference>
<comment type="caution">
    <text evidence="9">The sequence shown here is derived from an EMBL/GenBank/DDBJ whole genome shotgun (WGS) entry which is preliminary data.</text>
</comment>
<evidence type="ECO:0000256" key="7">
    <source>
        <dbReference type="PIRSR" id="PIRSR001217-1"/>
    </source>
</evidence>
<keyword evidence="5" id="KW-0720">Serine protease</keyword>
<dbReference type="RefSeq" id="WP_068811562.1">
    <property type="nucleotide sequence ID" value="NZ_BMIY01000002.1"/>
</dbReference>
<dbReference type="GO" id="GO:0008236">
    <property type="term" value="F:serine-type peptidase activity"/>
    <property type="evidence" value="ECO:0007669"/>
    <property type="project" value="UniProtKB-KW"/>
</dbReference>
<dbReference type="InterPro" id="IPR047217">
    <property type="entry name" value="S49_SppA_67K_type_N"/>
</dbReference>
<dbReference type="GO" id="GO:0016020">
    <property type="term" value="C:membrane"/>
    <property type="evidence" value="ECO:0007669"/>
    <property type="project" value="UniProtKB-SubCell"/>
</dbReference>
<reference evidence="9" key="2">
    <citation type="submission" date="2020-09" db="EMBL/GenBank/DDBJ databases">
        <authorList>
            <person name="Sun Q."/>
            <person name="Zhou Y."/>
        </authorList>
    </citation>
    <scope>NUCLEOTIDE SEQUENCE</scope>
    <source>
        <strain evidence="9">CGMCC 1.15425</strain>
    </source>
</reference>
<dbReference type="InterPro" id="IPR047272">
    <property type="entry name" value="S49_SppA_C"/>
</dbReference>
<evidence type="ECO:0000256" key="3">
    <source>
        <dbReference type="ARBA" id="ARBA00022670"/>
    </source>
</evidence>
<evidence type="ECO:0000256" key="2">
    <source>
        <dbReference type="ARBA" id="ARBA00008683"/>
    </source>
</evidence>
<dbReference type="EMBL" id="BMIY01000002">
    <property type="protein sequence ID" value="GGG50988.1"/>
    <property type="molecule type" value="Genomic_DNA"/>
</dbReference>
<keyword evidence="4" id="KW-0378">Hydrolase</keyword>
<comment type="subcellular location">
    <subcellularLocation>
        <location evidence="1">Membrane</location>
    </subcellularLocation>
</comment>
<reference evidence="9" key="1">
    <citation type="journal article" date="2014" name="Int. J. Syst. Evol. Microbiol.">
        <title>Complete genome sequence of Corynebacterium casei LMG S-19264T (=DSM 44701T), isolated from a smear-ripened cheese.</title>
        <authorList>
            <consortium name="US DOE Joint Genome Institute (JGI-PGF)"/>
            <person name="Walter F."/>
            <person name="Albersmeier A."/>
            <person name="Kalinowski J."/>
            <person name="Ruckert C."/>
        </authorList>
    </citation>
    <scope>NUCLEOTIDE SEQUENCE</scope>
    <source>
        <strain evidence="9">CGMCC 1.15425</strain>
    </source>
</reference>
<protein>
    <submittedName>
        <fullName evidence="9">Protease</fullName>
    </submittedName>
</protein>
<keyword evidence="10" id="KW-1185">Reference proteome</keyword>
<accession>A0A917GLS7</accession>
<dbReference type="InterPro" id="IPR004635">
    <property type="entry name" value="Pept_S49_SppA"/>
</dbReference>
<evidence type="ECO:0000256" key="1">
    <source>
        <dbReference type="ARBA" id="ARBA00004370"/>
    </source>
</evidence>
<dbReference type="CDD" id="cd07018">
    <property type="entry name" value="S49_SppA_67K_type"/>
    <property type="match status" value="1"/>
</dbReference>
<dbReference type="NCBIfam" id="TIGR00706">
    <property type="entry name" value="SppA_dom"/>
    <property type="match status" value="1"/>
</dbReference>
<evidence type="ECO:0000259" key="8">
    <source>
        <dbReference type="Pfam" id="PF01343"/>
    </source>
</evidence>
<dbReference type="OrthoDB" id="9764363at2"/>
<gene>
    <name evidence="9" type="primary">sppA</name>
    <name evidence="9" type="ORF">GCM10011403_05160</name>
</gene>
<dbReference type="InterPro" id="IPR029045">
    <property type="entry name" value="ClpP/crotonase-like_dom_sf"/>
</dbReference>
<feature type="domain" description="Peptidase S49" evidence="8">
    <location>
        <begin position="379"/>
        <end position="530"/>
    </location>
</feature>
<evidence type="ECO:0000256" key="4">
    <source>
        <dbReference type="ARBA" id="ARBA00022801"/>
    </source>
</evidence>
<organism evidence="9 10">
    <name type="scientific">Pseudohongiella nitratireducens</name>
    <dbReference type="NCBI Taxonomy" id="1768907"/>
    <lineage>
        <taxon>Bacteria</taxon>
        <taxon>Pseudomonadati</taxon>
        <taxon>Pseudomonadota</taxon>
        <taxon>Gammaproteobacteria</taxon>
        <taxon>Pseudomonadales</taxon>
        <taxon>Pseudohongiellaceae</taxon>
        <taxon>Pseudohongiella</taxon>
    </lineage>
</organism>
<evidence type="ECO:0000313" key="10">
    <source>
        <dbReference type="Proteomes" id="UP000627715"/>
    </source>
</evidence>
<feature type="active site" description="Proton donor/acceptor" evidence="7">
    <location>
        <position position="194"/>
    </location>
</feature>
<name>A0A917GLS7_9GAMM</name>
<dbReference type="CDD" id="cd07023">
    <property type="entry name" value="S49_Sppa_N_C"/>
    <property type="match status" value="1"/>
</dbReference>
<feature type="active site" description="Nucleophile" evidence="7">
    <location>
        <position position="396"/>
    </location>
</feature>
<dbReference type="InterPro" id="IPR004634">
    <property type="entry name" value="Pept_S49_pIV"/>
</dbReference>
<evidence type="ECO:0000256" key="5">
    <source>
        <dbReference type="ARBA" id="ARBA00022825"/>
    </source>
</evidence>
<dbReference type="GO" id="GO:0006465">
    <property type="term" value="P:signal peptide processing"/>
    <property type="evidence" value="ECO:0007669"/>
    <property type="project" value="InterPro"/>
</dbReference>
<keyword evidence="6" id="KW-0472">Membrane</keyword>
<comment type="similarity">
    <text evidence="2">Belongs to the peptidase S49 family.</text>
</comment>